<dbReference type="Gene3D" id="4.10.365.10">
    <property type="entry name" value="p27"/>
    <property type="match status" value="1"/>
</dbReference>
<gene>
    <name evidence="6" type="ORF">Cni_G08881</name>
</gene>
<dbReference type="InterPro" id="IPR044898">
    <property type="entry name" value="CDI_dom_sf"/>
</dbReference>
<comment type="similarity">
    <text evidence="1 3">Belongs to the CDI family. ICK/KRP subfamily.</text>
</comment>
<dbReference type="GO" id="GO:0004861">
    <property type="term" value="F:cyclin-dependent protein serine/threonine kinase inhibitor activity"/>
    <property type="evidence" value="ECO:0007669"/>
    <property type="project" value="UniProtKB-UniRule"/>
</dbReference>
<keyword evidence="2 3" id="KW-0649">Protein kinase inhibitor</keyword>
<dbReference type="GO" id="GO:0005634">
    <property type="term" value="C:nucleus"/>
    <property type="evidence" value="ECO:0007669"/>
    <property type="project" value="UniProtKB-UniRule"/>
</dbReference>
<feature type="region of interest" description="Disordered" evidence="4">
    <location>
        <begin position="58"/>
        <end position="94"/>
    </location>
</feature>
<dbReference type="Proteomes" id="UP001327560">
    <property type="component" value="Chromosome 3"/>
</dbReference>
<feature type="compositionally biased region" description="Polar residues" evidence="4">
    <location>
        <begin position="76"/>
        <end position="93"/>
    </location>
</feature>
<feature type="domain" description="Cyclin-dependent kinase inhibitor" evidence="5">
    <location>
        <begin position="169"/>
        <end position="212"/>
    </location>
</feature>
<proteinExistence type="inferred from homology"/>
<evidence type="ECO:0000313" key="6">
    <source>
        <dbReference type="EMBL" id="WOL00168.1"/>
    </source>
</evidence>
<evidence type="ECO:0000256" key="3">
    <source>
        <dbReference type="PIRNR" id="PIRNR017811"/>
    </source>
</evidence>
<accession>A0AAQ3K1I0</accession>
<evidence type="ECO:0000313" key="7">
    <source>
        <dbReference type="Proteomes" id="UP001327560"/>
    </source>
</evidence>
<dbReference type="Pfam" id="PF02234">
    <property type="entry name" value="CDI"/>
    <property type="match status" value="1"/>
</dbReference>
<evidence type="ECO:0000259" key="5">
    <source>
        <dbReference type="Pfam" id="PF02234"/>
    </source>
</evidence>
<dbReference type="InterPro" id="IPR003175">
    <property type="entry name" value="CDI_dom"/>
</dbReference>
<protein>
    <recommendedName>
        <fullName evidence="3">Cyclin-dependent kinase inhibitor</fullName>
    </recommendedName>
</protein>
<dbReference type="EMBL" id="CP136892">
    <property type="protein sequence ID" value="WOL00168.1"/>
    <property type="molecule type" value="Genomic_DNA"/>
</dbReference>
<evidence type="ECO:0000256" key="4">
    <source>
        <dbReference type="SAM" id="MobiDB-lite"/>
    </source>
</evidence>
<dbReference type="AlphaFoldDB" id="A0AAQ3K1I0"/>
<reference evidence="6 7" key="1">
    <citation type="submission" date="2023-10" db="EMBL/GenBank/DDBJ databases">
        <title>Chromosome-scale genome assembly provides insights into flower coloration mechanisms of Canna indica.</title>
        <authorList>
            <person name="Li C."/>
        </authorList>
    </citation>
    <scope>NUCLEOTIDE SEQUENCE [LARGE SCALE GENOMIC DNA]</scope>
    <source>
        <tissue evidence="6">Flower</tissue>
    </source>
</reference>
<evidence type="ECO:0000256" key="2">
    <source>
        <dbReference type="ARBA" id="ARBA00023013"/>
    </source>
</evidence>
<evidence type="ECO:0000256" key="1">
    <source>
        <dbReference type="ARBA" id="ARBA00010274"/>
    </source>
</evidence>
<dbReference type="PANTHER" id="PTHR46776">
    <property type="entry name" value="CYCLIN-DEPENDENT KINASE INHIBITOR 4-RELATED"/>
    <property type="match status" value="1"/>
</dbReference>
<organism evidence="6 7">
    <name type="scientific">Canna indica</name>
    <name type="common">Indian-shot</name>
    <dbReference type="NCBI Taxonomy" id="4628"/>
    <lineage>
        <taxon>Eukaryota</taxon>
        <taxon>Viridiplantae</taxon>
        <taxon>Streptophyta</taxon>
        <taxon>Embryophyta</taxon>
        <taxon>Tracheophyta</taxon>
        <taxon>Spermatophyta</taxon>
        <taxon>Magnoliopsida</taxon>
        <taxon>Liliopsida</taxon>
        <taxon>Zingiberales</taxon>
        <taxon>Cannaceae</taxon>
        <taxon>Canna</taxon>
    </lineage>
</organism>
<keyword evidence="7" id="KW-1185">Reference proteome</keyword>
<sequence length="214" mass="23747">MGKYMRKAKVSGEVAVMEVSHQSFLGVRTRARTLAAAAAQDASLAYLELRSRRLVKPLPPCKDAHKPSPSLKPDTTACSQKSGPRPRTTSGLNTRCLAATAPVETAPDSEELLGENILESDDHDRYVRESTPCSQIRDAEYMKTPCSTNRPSISGAITARTQVAKHNFPTSSDMEELFADAEQLQQKIFIERYNYDPVNDLPLAGRYEWVKVDF</sequence>
<name>A0AAQ3K1I0_9LILI</name>
<dbReference type="InterPro" id="IPR044275">
    <property type="entry name" value="KRP"/>
</dbReference>
<dbReference type="GO" id="GO:0051726">
    <property type="term" value="P:regulation of cell cycle"/>
    <property type="evidence" value="ECO:0007669"/>
    <property type="project" value="InterPro"/>
</dbReference>
<dbReference type="PIRSF" id="PIRSF017811">
    <property type="entry name" value="CDK_inhib_pln"/>
    <property type="match status" value="1"/>
</dbReference>